<feature type="compositionally biased region" description="Polar residues" evidence="5">
    <location>
        <begin position="1"/>
        <end position="19"/>
    </location>
</feature>
<dbReference type="AlphaFoldDB" id="A0A4D9D659"/>
<keyword evidence="4" id="KW-0808">Transferase</keyword>
<dbReference type="OrthoDB" id="2129491at2759"/>
<keyword evidence="9" id="KW-1185">Reference proteome</keyword>
<accession>A0A4D9D659</accession>
<proteinExistence type="predicted"/>
<evidence type="ECO:0000256" key="5">
    <source>
        <dbReference type="SAM" id="MobiDB-lite"/>
    </source>
</evidence>
<evidence type="ECO:0000259" key="7">
    <source>
        <dbReference type="PROSITE" id="PS51455"/>
    </source>
</evidence>
<keyword evidence="4" id="KW-0418">Kinase</keyword>
<dbReference type="PANTHER" id="PTHR23086:SF8">
    <property type="entry name" value="PHOSPHATIDYLINOSITOL 5-PHOSPHATE 4-KINASE, ISOFORM A"/>
    <property type="match status" value="1"/>
</dbReference>
<dbReference type="Pfam" id="PF00412">
    <property type="entry name" value="LIM"/>
    <property type="match status" value="1"/>
</dbReference>
<feature type="domain" description="PIPK" evidence="7">
    <location>
        <begin position="683"/>
        <end position="1169"/>
    </location>
</feature>
<feature type="domain" description="LIM zinc-binding" evidence="6">
    <location>
        <begin position="143"/>
        <end position="221"/>
    </location>
</feature>
<dbReference type="EMBL" id="SDOX01000010">
    <property type="protein sequence ID" value="TFJ85857.1"/>
    <property type="molecule type" value="Genomic_DNA"/>
</dbReference>
<dbReference type="InterPro" id="IPR001781">
    <property type="entry name" value="Znf_LIM"/>
</dbReference>
<dbReference type="CDD" id="cd08368">
    <property type="entry name" value="LIM"/>
    <property type="match status" value="1"/>
</dbReference>
<organism evidence="8 9">
    <name type="scientific">Nannochloropsis salina CCMP1776</name>
    <dbReference type="NCBI Taxonomy" id="1027361"/>
    <lineage>
        <taxon>Eukaryota</taxon>
        <taxon>Sar</taxon>
        <taxon>Stramenopiles</taxon>
        <taxon>Ochrophyta</taxon>
        <taxon>Eustigmatophyceae</taxon>
        <taxon>Eustigmatales</taxon>
        <taxon>Monodopsidaceae</taxon>
        <taxon>Microchloropsis</taxon>
        <taxon>Microchloropsis salina</taxon>
    </lineage>
</organism>
<dbReference type="GO" id="GO:0046854">
    <property type="term" value="P:phosphatidylinositol phosphate biosynthetic process"/>
    <property type="evidence" value="ECO:0007669"/>
    <property type="project" value="TreeGrafter"/>
</dbReference>
<feature type="compositionally biased region" description="Low complexity" evidence="5">
    <location>
        <begin position="309"/>
        <end position="320"/>
    </location>
</feature>
<feature type="region of interest" description="Disordered" evidence="5">
    <location>
        <begin position="403"/>
        <end position="441"/>
    </location>
</feature>
<dbReference type="InterPro" id="IPR027483">
    <property type="entry name" value="PInositol-4-P-4/5-kinase_C_sf"/>
</dbReference>
<dbReference type="Gene3D" id="3.30.800.10">
    <property type="entry name" value="Phosphatidylinositol Phosphate Kinase II Beta"/>
    <property type="match status" value="1"/>
</dbReference>
<evidence type="ECO:0000256" key="2">
    <source>
        <dbReference type="ARBA" id="ARBA00022833"/>
    </source>
</evidence>
<feature type="region of interest" description="Disordered" evidence="5">
    <location>
        <begin position="540"/>
        <end position="591"/>
    </location>
</feature>
<reference evidence="8 9" key="1">
    <citation type="submission" date="2019-01" db="EMBL/GenBank/DDBJ databases">
        <title>Nuclear Genome Assembly of the Microalgal Biofuel strain Nannochloropsis salina CCMP1776.</title>
        <authorList>
            <person name="Hovde B."/>
        </authorList>
    </citation>
    <scope>NUCLEOTIDE SEQUENCE [LARGE SCALE GENOMIC DNA]</scope>
    <source>
        <strain evidence="8 9">CCMP1776</strain>
    </source>
</reference>
<dbReference type="Gene3D" id="3.30.810.10">
    <property type="entry name" value="2-Layer Sandwich"/>
    <property type="match status" value="1"/>
</dbReference>
<evidence type="ECO:0000313" key="9">
    <source>
        <dbReference type="Proteomes" id="UP000355283"/>
    </source>
</evidence>
<dbReference type="PROSITE" id="PS00478">
    <property type="entry name" value="LIM_DOMAIN_1"/>
    <property type="match status" value="1"/>
</dbReference>
<dbReference type="GO" id="GO:0016308">
    <property type="term" value="F:1-phosphatidylinositol-4-phosphate 5-kinase activity"/>
    <property type="evidence" value="ECO:0007669"/>
    <property type="project" value="TreeGrafter"/>
</dbReference>
<dbReference type="PANTHER" id="PTHR23086">
    <property type="entry name" value="PHOSPHATIDYLINOSITOL-4-PHOSPHATE 5-KINASE"/>
    <property type="match status" value="1"/>
</dbReference>
<feature type="region of interest" description="Disordered" evidence="5">
    <location>
        <begin position="715"/>
        <end position="741"/>
    </location>
</feature>
<feature type="region of interest" description="Disordered" evidence="5">
    <location>
        <begin position="290"/>
        <end position="326"/>
    </location>
</feature>
<dbReference type="InterPro" id="IPR027484">
    <property type="entry name" value="PInositol-4-P-5-kinase_N"/>
</dbReference>
<keyword evidence="4" id="KW-0067">ATP-binding</keyword>
<dbReference type="SMART" id="SM00132">
    <property type="entry name" value="LIM"/>
    <property type="match status" value="1"/>
</dbReference>
<name>A0A4D9D659_9STRA</name>
<keyword evidence="2 3" id="KW-0862">Zinc</keyword>
<dbReference type="Pfam" id="PF01504">
    <property type="entry name" value="PIP5K"/>
    <property type="match status" value="1"/>
</dbReference>
<dbReference type="GO" id="GO:0005524">
    <property type="term" value="F:ATP binding"/>
    <property type="evidence" value="ECO:0007669"/>
    <property type="project" value="UniProtKB-UniRule"/>
</dbReference>
<feature type="compositionally biased region" description="Basic and acidic residues" evidence="5">
    <location>
        <begin position="546"/>
        <end position="583"/>
    </location>
</feature>
<dbReference type="PROSITE" id="PS50023">
    <property type="entry name" value="LIM_DOMAIN_2"/>
    <property type="match status" value="1"/>
</dbReference>
<keyword evidence="1 3" id="KW-0479">Metal-binding</keyword>
<dbReference type="SMART" id="SM00330">
    <property type="entry name" value="PIPKc"/>
    <property type="match status" value="1"/>
</dbReference>
<evidence type="ECO:0008006" key="10">
    <source>
        <dbReference type="Google" id="ProtNLM"/>
    </source>
</evidence>
<evidence type="ECO:0000256" key="1">
    <source>
        <dbReference type="ARBA" id="ARBA00022723"/>
    </source>
</evidence>
<dbReference type="PROSITE" id="PS51455">
    <property type="entry name" value="PIPK"/>
    <property type="match status" value="1"/>
</dbReference>
<feature type="region of interest" description="Disordered" evidence="5">
    <location>
        <begin position="1"/>
        <end position="46"/>
    </location>
</feature>
<sequence>MTRAVSATCQHGGAPNSQEAAAPPSTTSTSDISDSFSGYDGDNWTDNRISPPVYTARGQAGRPICPPVLHLSDLELHDKALDGHGIEKNGLDYPNRTEEQKVACQPIFTRAPSRGRSPRTGTQVGLVHAELLPPTAGHQSIADMCAACHFFLGSTKGVRAMQKMYHPECFCCAVCEKALFVADVRTKEDEFTADSERERVSFFSVGGLPLCRQHFLEAWEEGGDGEDGEEEEEEEHEQQQEEEQQQLEEEEEEEEEVQETSKKVQEMARKKTKQWSLSLCETALCETALEDNPDPTRVGALDAEGSEQGGSRPSSPAPGSEDSFLTAPTIIDRCLFSTLQDEDTRSLAGTATSKRGVPILDGGSESWVSLSIPSASASSSLPNAHACPDAPIAADVPSTPVVSAVGTPRQLPEGDLSAGAGKAGLLSPGRGLEETANKPLFGSPILSSTCAMRRCRSAATLRQHQRHPSPRSSPREPAPREGKGGEEGEGGREGRQQRHRRVESTLSFVAEESAEERDARMCRSRRRSNPCLVYQVRDWPGGPLGARKEGGKEGGKEEGEGIGKVGRGEDVGRRTGGREKDASLHSGLVQDPLLSQEASPVRLPPLTISRALSYGLQVAADRAGSWSLRKGETVGARGRAREGLKDDIFQARIQLELMYGGTLPSSSTFSHPPSLYYWEEAAPEVFQQVRAAFGVEEDAYRQSLMSILDGKEDLVPSPTTVAGSTTRKDQTGNGRNGKASGKCADTLEVAASARAVSKPPAGPIGTAFPRMGWASPTPHRGPFGQGGKSGSIFFKSQDEAFLLKTTSDAEHAFLLSLLNDYLQVILTRGPHSLLPRFLGLYTVKLPGRPACKLLCMKNIFHRAVPALRLLEKFDLKGSLIKRRVLPTLSPRVRRFSVLKDLNFCPQHDGTDDAGHPFRGASCSKGFGGEAGTEGGCRRLRLGVERKKQLLSYLAADVEWLRRRGIMDYSLLVGVGCISELATNHRWGGKDGGENPPPISVMEALRATAPDEASRQHLYNLWLPSSIPPATMSSPHASDVLRESGVSLTGQGTPRRTPPLSPSLGNGSRNAGPKSVNSFFSFLTSPSVATSAPAPILTKSSSSSSSIFRTQEVFLLGLVDILQTYTVKRRLETLIKGAAYTMEGHDPRNISVVEPDAFAERFLDFIDRHTI</sequence>
<protein>
    <recommendedName>
        <fullName evidence="10">PIPK domain-containing protein</fullName>
    </recommendedName>
</protein>
<dbReference type="GO" id="GO:0005886">
    <property type="term" value="C:plasma membrane"/>
    <property type="evidence" value="ECO:0007669"/>
    <property type="project" value="TreeGrafter"/>
</dbReference>
<dbReference type="InterPro" id="IPR023610">
    <property type="entry name" value="PInositol-4/5-P-5/4-kinase"/>
</dbReference>
<dbReference type="SUPFAM" id="SSF56104">
    <property type="entry name" value="SAICAR synthase-like"/>
    <property type="match status" value="1"/>
</dbReference>
<keyword evidence="4" id="KW-0547">Nucleotide-binding</keyword>
<evidence type="ECO:0000256" key="3">
    <source>
        <dbReference type="PROSITE-ProRule" id="PRU00125"/>
    </source>
</evidence>
<comment type="caution">
    <text evidence="8">The sequence shown here is derived from an EMBL/GenBank/DDBJ whole genome shotgun (WGS) entry which is preliminary data.</text>
</comment>
<dbReference type="Proteomes" id="UP000355283">
    <property type="component" value="Unassembled WGS sequence"/>
</dbReference>
<feature type="compositionally biased region" description="Low complexity" evidence="5">
    <location>
        <begin position="25"/>
        <end position="37"/>
    </location>
</feature>
<feature type="compositionally biased region" description="Basic and acidic residues" evidence="5">
    <location>
        <begin position="473"/>
        <end position="496"/>
    </location>
</feature>
<dbReference type="Gene3D" id="2.10.110.10">
    <property type="entry name" value="Cysteine Rich Protein"/>
    <property type="match status" value="1"/>
</dbReference>
<feature type="compositionally biased region" description="Acidic residues" evidence="5">
    <location>
        <begin position="221"/>
        <end position="258"/>
    </location>
</feature>
<feature type="region of interest" description="Disordered" evidence="5">
    <location>
        <begin position="1045"/>
        <end position="1070"/>
    </location>
</feature>
<evidence type="ECO:0000256" key="4">
    <source>
        <dbReference type="PROSITE-ProRule" id="PRU00781"/>
    </source>
</evidence>
<keyword evidence="3" id="KW-0440">LIM domain</keyword>
<dbReference type="InterPro" id="IPR002498">
    <property type="entry name" value="PInositol-4-P-4/5-kinase_core"/>
</dbReference>
<feature type="region of interest" description="Disordered" evidence="5">
    <location>
        <begin position="457"/>
        <end position="524"/>
    </location>
</feature>
<gene>
    <name evidence="8" type="ORF">NSK_002677</name>
</gene>
<evidence type="ECO:0000259" key="6">
    <source>
        <dbReference type="PROSITE" id="PS50023"/>
    </source>
</evidence>
<dbReference type="GO" id="GO:0046872">
    <property type="term" value="F:metal ion binding"/>
    <property type="evidence" value="ECO:0007669"/>
    <property type="project" value="UniProtKB-KW"/>
</dbReference>
<evidence type="ECO:0000313" key="8">
    <source>
        <dbReference type="EMBL" id="TFJ85857.1"/>
    </source>
</evidence>
<feature type="region of interest" description="Disordered" evidence="5">
    <location>
        <begin position="221"/>
        <end position="264"/>
    </location>
</feature>
<dbReference type="CDD" id="cd00139">
    <property type="entry name" value="PIPKc"/>
    <property type="match status" value="1"/>
</dbReference>